<dbReference type="EMBL" id="PITI01000563">
    <property type="protein sequence ID" value="TBU05863.1"/>
    <property type="molecule type" value="Genomic_DNA"/>
</dbReference>
<comment type="caution">
    <text evidence="2">The sequence shown here is derived from an EMBL/GenBank/DDBJ whole genome shotgun (WGS) entry which is preliminary data.</text>
</comment>
<protein>
    <submittedName>
        <fullName evidence="2">Uncharacterized protein</fullName>
    </submittedName>
</protein>
<dbReference type="Proteomes" id="UP000291404">
    <property type="component" value="Unassembled WGS sequence"/>
</dbReference>
<evidence type="ECO:0000313" key="1">
    <source>
        <dbReference type="EMBL" id="TBU04911.1"/>
    </source>
</evidence>
<accession>A0A4Q9LD35</accession>
<dbReference type="VEuPathDB" id="MicrosporidiaDB:CWI39_0742p0020"/>
<gene>
    <name evidence="2" type="ORF">CWI36_0563p0030</name>
    <name evidence="1" type="ORF">CWI39_0742p0020</name>
</gene>
<evidence type="ECO:0000313" key="4">
    <source>
        <dbReference type="Proteomes" id="UP000293045"/>
    </source>
</evidence>
<dbReference type="VEuPathDB" id="MicrosporidiaDB:CWI36_0563p0030"/>
<reference evidence="3 4" key="1">
    <citation type="submission" date="2017-12" db="EMBL/GenBank/DDBJ databases">
        <authorList>
            <person name="Pombert J.-F."/>
            <person name="Haag K.L."/>
            <person name="Ebert D."/>
        </authorList>
    </citation>
    <scope>NUCLEOTIDE SEQUENCE [LARGE SCALE GENOMIC DNA]</scope>
    <source>
        <strain evidence="2">BE-OM-2</strain>
        <strain evidence="1">IL-BN-2</strain>
    </source>
</reference>
<name>A0A4Q9LD35_9MICR</name>
<dbReference type="AlphaFoldDB" id="A0A4Q9LD35"/>
<organism evidence="2 3">
    <name type="scientific">Hamiltosporidium magnivora</name>
    <dbReference type="NCBI Taxonomy" id="148818"/>
    <lineage>
        <taxon>Eukaryota</taxon>
        <taxon>Fungi</taxon>
        <taxon>Fungi incertae sedis</taxon>
        <taxon>Microsporidia</taxon>
        <taxon>Dubosqiidae</taxon>
        <taxon>Hamiltosporidium</taxon>
    </lineage>
</organism>
<dbReference type="EMBL" id="PIXR01000742">
    <property type="protein sequence ID" value="TBU04911.1"/>
    <property type="molecule type" value="Genomic_DNA"/>
</dbReference>
<evidence type="ECO:0000313" key="3">
    <source>
        <dbReference type="Proteomes" id="UP000291404"/>
    </source>
</evidence>
<evidence type="ECO:0000313" key="2">
    <source>
        <dbReference type="EMBL" id="TBU05863.1"/>
    </source>
</evidence>
<keyword evidence="3" id="KW-1185">Reference proteome</keyword>
<proteinExistence type="predicted"/>
<dbReference type="Proteomes" id="UP000293045">
    <property type="component" value="Unassembled WGS sequence"/>
</dbReference>
<sequence>MGKILVKRINGEEYYFAKDLVKTDKKNISTNSPNEENTNSFYDTQQSNITFSDSKEFTDVLFIKKELQELTGIKPEDQILIKCKDYFLLSVKNVKNENIFDENEHKGETVESFNSEFHQKINISLQKNNFDENEILNLFSDSFLSEMKDPNNFLQLFSDEWTYINEEYKKN</sequence>